<proteinExistence type="predicted"/>
<dbReference type="Proteomes" id="UP000768646">
    <property type="component" value="Unassembled WGS sequence"/>
</dbReference>
<dbReference type="EMBL" id="JABTEG010000026">
    <property type="protein sequence ID" value="KAG4303770.1"/>
    <property type="molecule type" value="Genomic_DNA"/>
</dbReference>
<keyword evidence="2" id="KW-1185">Reference proteome</keyword>
<evidence type="ECO:0000313" key="2">
    <source>
        <dbReference type="Proteomes" id="UP000768646"/>
    </source>
</evidence>
<organism evidence="1 2">
    <name type="scientific">Pneumocystis oryctolagi</name>
    <dbReference type="NCBI Taxonomy" id="42067"/>
    <lineage>
        <taxon>Eukaryota</taxon>
        <taxon>Fungi</taxon>
        <taxon>Dikarya</taxon>
        <taxon>Ascomycota</taxon>
        <taxon>Taphrinomycotina</taxon>
        <taxon>Pneumocystomycetes</taxon>
        <taxon>Pneumocystaceae</taxon>
        <taxon>Pneumocystis</taxon>
    </lineage>
</organism>
<name>A0ACB7C8N7_9ASCO</name>
<protein>
    <submittedName>
        <fullName evidence="1">Uncharacterized protein</fullName>
    </submittedName>
</protein>
<evidence type="ECO:0000313" key="1">
    <source>
        <dbReference type="EMBL" id="KAG4303770.1"/>
    </source>
</evidence>
<comment type="caution">
    <text evidence="1">The sequence shown here is derived from an EMBL/GenBank/DDBJ whole genome shotgun (WGS) entry which is preliminary data.</text>
</comment>
<sequence>MNYKYGYFLDNDLFVDTSKKTKINSLEKCTRITRSSVLLSKNSKSETQLDPKRSVNGKSLLHKIDISQKNDSITDKITIETSIKQDKKSSKKRNMSKTISNIEEKPSKRRNISLSKNIEPSSERVRSLRSRSK</sequence>
<accession>A0ACB7C8N7</accession>
<gene>
    <name evidence="1" type="ORF">PORY_002822</name>
</gene>
<reference evidence="1 2" key="1">
    <citation type="journal article" date="2021" name="Commun. Biol.">
        <title>Genomic insights into the host specific adaptation of the Pneumocystis genus.</title>
        <authorList>
            <person name="Cisse O.H."/>
            <person name="Ma L."/>
            <person name="Dekker J.P."/>
            <person name="Khil P.P."/>
            <person name="Youn J.-H."/>
            <person name="Brenchley J.M."/>
            <person name="Blair R."/>
            <person name="Pahar B."/>
            <person name="Chabe M."/>
            <person name="Van Rompay K.K.A."/>
            <person name="Keesler R."/>
            <person name="Sukura A."/>
            <person name="Hirsch V."/>
            <person name="Kutty G."/>
            <person name="Liu Y."/>
            <person name="Peng L."/>
            <person name="Chen J."/>
            <person name="Song J."/>
            <person name="Weissenbacher-Lang C."/>
            <person name="Xu J."/>
            <person name="Upham N.S."/>
            <person name="Stajich J.E."/>
            <person name="Cuomo C.A."/>
            <person name="Cushion M.T."/>
            <person name="Kovacs J.A."/>
        </authorList>
    </citation>
    <scope>NUCLEOTIDE SEQUENCE [LARGE SCALE GENOMIC DNA]</scope>
    <source>
        <strain evidence="1 2">RABM</strain>
    </source>
</reference>